<dbReference type="InterPro" id="IPR022742">
    <property type="entry name" value="Hydrolase_4"/>
</dbReference>
<organism evidence="2 3">
    <name type="scientific">Phyllobacterium pellucidum</name>
    <dbReference type="NCBI Taxonomy" id="2740464"/>
    <lineage>
        <taxon>Bacteria</taxon>
        <taxon>Pseudomonadati</taxon>
        <taxon>Pseudomonadota</taxon>
        <taxon>Alphaproteobacteria</taxon>
        <taxon>Hyphomicrobiales</taxon>
        <taxon>Phyllobacteriaceae</taxon>
        <taxon>Phyllobacterium</taxon>
    </lineage>
</organism>
<comment type="caution">
    <text evidence="2">The sequence shown here is derived from an EMBL/GenBank/DDBJ whole genome shotgun (WGS) entry which is preliminary data.</text>
</comment>
<dbReference type="Pfam" id="PF12146">
    <property type="entry name" value="Hydrolase_4"/>
    <property type="match status" value="1"/>
</dbReference>
<dbReference type="Proteomes" id="UP000550508">
    <property type="component" value="Unassembled WGS sequence"/>
</dbReference>
<accession>A0A849VTC6</accession>
<evidence type="ECO:0000313" key="3">
    <source>
        <dbReference type="Proteomes" id="UP000550508"/>
    </source>
</evidence>
<dbReference type="InterPro" id="IPR029058">
    <property type="entry name" value="AB_hydrolase_fold"/>
</dbReference>
<dbReference type="PANTHER" id="PTHR11614">
    <property type="entry name" value="PHOSPHOLIPASE-RELATED"/>
    <property type="match status" value="1"/>
</dbReference>
<dbReference type="Gene3D" id="3.40.50.1820">
    <property type="entry name" value="alpha/beta hydrolase"/>
    <property type="match status" value="1"/>
</dbReference>
<dbReference type="GO" id="GO:0016787">
    <property type="term" value="F:hydrolase activity"/>
    <property type="evidence" value="ECO:0007669"/>
    <property type="project" value="UniProtKB-KW"/>
</dbReference>
<dbReference type="EMBL" id="JABUMX010000002">
    <property type="protein sequence ID" value="NTS32174.1"/>
    <property type="molecule type" value="Genomic_DNA"/>
</dbReference>
<evidence type="ECO:0000259" key="1">
    <source>
        <dbReference type="Pfam" id="PF12146"/>
    </source>
</evidence>
<keyword evidence="3" id="KW-1185">Reference proteome</keyword>
<keyword evidence="2" id="KW-0378">Hydrolase</keyword>
<dbReference type="InterPro" id="IPR051044">
    <property type="entry name" value="MAG_DAG_Lipase"/>
</dbReference>
<sequence>MRPLVETAANPIPAGTRVEALDLGKGKVLRYAITPASSHPLHGTIIILHGRNECIEKYFETITDLASRGFAVATFDWRGQGASSRYLRNAAKGFVKRFDDYAGDFELLFKSVILPDCRGPYYVLAHSAGALAALVAAPAFANRIRRMVLIAPLLDINSSRARKLTARVIANTLRSTGLGGTYMLGGPHVLRPFAANEVTSDASRYDRNCGVLESAPELAIGGPTASWIVAAAKAIKRVTRPDYVDTIRIPTLIVAAGADTVVSTPAIERFAVQMRNTTLLTIDGARHEILQEKDLYREQFFAAFDAFIPGTGGDDGSVLAEAGEDSEPALDVSA</sequence>
<dbReference type="SUPFAM" id="SSF53474">
    <property type="entry name" value="alpha/beta-Hydrolases"/>
    <property type="match status" value="1"/>
</dbReference>
<feature type="domain" description="Serine aminopeptidase S33" evidence="1">
    <location>
        <begin position="42"/>
        <end position="294"/>
    </location>
</feature>
<gene>
    <name evidence="2" type="ORF">HQ945_12990</name>
</gene>
<proteinExistence type="predicted"/>
<dbReference type="AlphaFoldDB" id="A0A849VTC6"/>
<reference evidence="2 3" key="1">
    <citation type="submission" date="2020-05" db="EMBL/GenBank/DDBJ databases">
        <authorList>
            <person name="Kim M.K."/>
        </authorList>
    </citation>
    <scope>NUCLEOTIDE SEQUENCE [LARGE SCALE GENOMIC DNA]</scope>
    <source>
        <strain evidence="2 3">BT25</strain>
    </source>
</reference>
<name>A0A849VTC6_9HYPH</name>
<protein>
    <submittedName>
        <fullName evidence="2">Alpha/beta hydrolase</fullName>
    </submittedName>
</protein>
<evidence type="ECO:0000313" key="2">
    <source>
        <dbReference type="EMBL" id="NTS32174.1"/>
    </source>
</evidence>